<protein>
    <submittedName>
        <fullName evidence="2">Uncharacterized protein</fullName>
    </submittedName>
</protein>
<evidence type="ECO:0000313" key="3">
    <source>
        <dbReference type="Proteomes" id="UP000499080"/>
    </source>
</evidence>
<dbReference type="Proteomes" id="UP000499080">
    <property type="component" value="Unassembled WGS sequence"/>
</dbReference>
<accession>A0A4Y2SYI0</accession>
<reference evidence="2 3" key="1">
    <citation type="journal article" date="2019" name="Sci. Rep.">
        <title>Orb-weaving spider Araneus ventricosus genome elucidates the spidroin gene catalogue.</title>
        <authorList>
            <person name="Kono N."/>
            <person name="Nakamura H."/>
            <person name="Ohtoshi R."/>
            <person name="Moran D.A.P."/>
            <person name="Shinohara A."/>
            <person name="Yoshida Y."/>
            <person name="Fujiwara M."/>
            <person name="Mori M."/>
            <person name="Tomita M."/>
            <person name="Arakawa K."/>
        </authorList>
    </citation>
    <scope>NUCLEOTIDE SEQUENCE [LARGE SCALE GENOMIC DNA]</scope>
</reference>
<feature type="region of interest" description="Disordered" evidence="1">
    <location>
        <begin position="34"/>
        <end position="60"/>
    </location>
</feature>
<evidence type="ECO:0000313" key="2">
    <source>
        <dbReference type="EMBL" id="GBN93031.1"/>
    </source>
</evidence>
<keyword evidence="3" id="KW-1185">Reference proteome</keyword>
<evidence type="ECO:0000256" key="1">
    <source>
        <dbReference type="SAM" id="MobiDB-lite"/>
    </source>
</evidence>
<feature type="compositionally biased region" description="Basic residues" evidence="1">
    <location>
        <begin position="42"/>
        <end position="51"/>
    </location>
</feature>
<organism evidence="2 3">
    <name type="scientific">Araneus ventricosus</name>
    <name type="common">Orbweaver spider</name>
    <name type="synonym">Epeira ventricosa</name>
    <dbReference type="NCBI Taxonomy" id="182803"/>
    <lineage>
        <taxon>Eukaryota</taxon>
        <taxon>Metazoa</taxon>
        <taxon>Ecdysozoa</taxon>
        <taxon>Arthropoda</taxon>
        <taxon>Chelicerata</taxon>
        <taxon>Arachnida</taxon>
        <taxon>Araneae</taxon>
        <taxon>Araneomorphae</taxon>
        <taxon>Entelegynae</taxon>
        <taxon>Araneoidea</taxon>
        <taxon>Araneidae</taxon>
        <taxon>Araneus</taxon>
    </lineage>
</organism>
<sequence>MASKENAMDIDLYENKQATGMPLRGCLKELQNLKDKVEGKTRSPKKKKHPSKSTFDFSDLGSALPRAPRSILKRQQDIMDDIAWLKFYEETLRS</sequence>
<dbReference type="AlphaFoldDB" id="A0A4Y2SYI0"/>
<dbReference type="EMBL" id="BGPR01024732">
    <property type="protein sequence ID" value="GBN93031.1"/>
    <property type="molecule type" value="Genomic_DNA"/>
</dbReference>
<proteinExistence type="predicted"/>
<gene>
    <name evidence="2" type="ORF">AVEN_112883_1</name>
</gene>
<name>A0A4Y2SYI0_ARAVE</name>
<comment type="caution">
    <text evidence="2">The sequence shown here is derived from an EMBL/GenBank/DDBJ whole genome shotgun (WGS) entry which is preliminary data.</text>
</comment>